<accession>A0A087U906</accession>
<feature type="non-terminal residue" evidence="2">
    <location>
        <position position="77"/>
    </location>
</feature>
<feature type="region of interest" description="Disordered" evidence="1">
    <location>
        <begin position="17"/>
        <end position="38"/>
    </location>
</feature>
<proteinExistence type="predicted"/>
<organism evidence="2 3">
    <name type="scientific">Stegodyphus mimosarum</name>
    <name type="common">African social velvet spider</name>
    <dbReference type="NCBI Taxonomy" id="407821"/>
    <lineage>
        <taxon>Eukaryota</taxon>
        <taxon>Metazoa</taxon>
        <taxon>Ecdysozoa</taxon>
        <taxon>Arthropoda</taxon>
        <taxon>Chelicerata</taxon>
        <taxon>Arachnida</taxon>
        <taxon>Araneae</taxon>
        <taxon>Araneomorphae</taxon>
        <taxon>Entelegynae</taxon>
        <taxon>Eresoidea</taxon>
        <taxon>Eresidae</taxon>
        <taxon>Stegodyphus</taxon>
    </lineage>
</organism>
<keyword evidence="3" id="KW-1185">Reference proteome</keyword>
<sequence>MFFKSGPVTVHTICTNESSDSSQCHRRKSTSMSSVKDIEQEGFTFRQRKMVPRVSCDGEHVVMEHDTGDRGIKEQSE</sequence>
<name>A0A087U906_STEMI</name>
<reference evidence="2 3" key="1">
    <citation type="submission" date="2013-11" db="EMBL/GenBank/DDBJ databases">
        <title>Genome sequencing of Stegodyphus mimosarum.</title>
        <authorList>
            <person name="Bechsgaard J."/>
        </authorList>
    </citation>
    <scope>NUCLEOTIDE SEQUENCE [LARGE SCALE GENOMIC DNA]</scope>
</reference>
<dbReference type="OrthoDB" id="5791097at2759"/>
<dbReference type="AlphaFoldDB" id="A0A087U906"/>
<gene>
    <name evidence="2" type="ORF">X975_00893</name>
</gene>
<dbReference type="EMBL" id="KK118787">
    <property type="protein sequence ID" value="KFM73845.1"/>
    <property type="molecule type" value="Genomic_DNA"/>
</dbReference>
<evidence type="ECO:0000313" key="3">
    <source>
        <dbReference type="Proteomes" id="UP000054359"/>
    </source>
</evidence>
<dbReference type="Proteomes" id="UP000054359">
    <property type="component" value="Unassembled WGS sequence"/>
</dbReference>
<protein>
    <submittedName>
        <fullName evidence="2">Uncharacterized protein</fullName>
    </submittedName>
</protein>
<evidence type="ECO:0000313" key="2">
    <source>
        <dbReference type="EMBL" id="KFM73845.1"/>
    </source>
</evidence>
<evidence type="ECO:0000256" key="1">
    <source>
        <dbReference type="SAM" id="MobiDB-lite"/>
    </source>
</evidence>